<dbReference type="EMBL" id="JBICZW010000010">
    <property type="protein sequence ID" value="MFG3190793.1"/>
    <property type="molecule type" value="Genomic_DNA"/>
</dbReference>
<gene>
    <name evidence="5" type="ORF">ACGFYS_17845</name>
</gene>
<proteinExistence type="predicted"/>
<dbReference type="PROSITE" id="PS00622">
    <property type="entry name" value="HTH_LUXR_1"/>
    <property type="match status" value="1"/>
</dbReference>
<comment type="caution">
    <text evidence="5">The sequence shown here is derived from an EMBL/GenBank/DDBJ whole genome shotgun (WGS) entry which is preliminary data.</text>
</comment>
<dbReference type="InterPro" id="IPR016032">
    <property type="entry name" value="Sig_transdc_resp-reg_C-effctor"/>
</dbReference>
<dbReference type="CDD" id="cd06170">
    <property type="entry name" value="LuxR_C_like"/>
    <property type="match status" value="1"/>
</dbReference>
<feature type="compositionally biased region" description="Gly residues" evidence="3">
    <location>
        <begin position="581"/>
        <end position="618"/>
    </location>
</feature>
<protein>
    <submittedName>
        <fullName evidence="5">AAA family ATPase</fullName>
    </submittedName>
</protein>
<name>A0ABW7BUG3_9ACTN</name>
<dbReference type="InterPro" id="IPR000792">
    <property type="entry name" value="Tscrpt_reg_LuxR_C"/>
</dbReference>
<feature type="region of interest" description="Disordered" evidence="3">
    <location>
        <begin position="581"/>
        <end position="625"/>
    </location>
</feature>
<organism evidence="5 6">
    <name type="scientific">Streptomyces omiyaensis</name>
    <dbReference type="NCBI Taxonomy" id="68247"/>
    <lineage>
        <taxon>Bacteria</taxon>
        <taxon>Bacillati</taxon>
        <taxon>Actinomycetota</taxon>
        <taxon>Actinomycetes</taxon>
        <taxon>Kitasatosporales</taxon>
        <taxon>Streptomycetaceae</taxon>
        <taxon>Streptomyces</taxon>
    </lineage>
</organism>
<dbReference type="PANTHER" id="PTHR16305:SF35">
    <property type="entry name" value="TRANSCRIPTIONAL ACTIVATOR DOMAIN"/>
    <property type="match status" value="1"/>
</dbReference>
<evidence type="ECO:0000313" key="6">
    <source>
        <dbReference type="Proteomes" id="UP001604282"/>
    </source>
</evidence>
<keyword evidence="6" id="KW-1185">Reference proteome</keyword>
<dbReference type="PANTHER" id="PTHR16305">
    <property type="entry name" value="TESTICULAR SOLUBLE ADENYLYL CYCLASE"/>
    <property type="match status" value="1"/>
</dbReference>
<dbReference type="SUPFAM" id="SSF52540">
    <property type="entry name" value="P-loop containing nucleoside triphosphate hydrolases"/>
    <property type="match status" value="1"/>
</dbReference>
<keyword evidence="2" id="KW-0067">ATP-binding</keyword>
<dbReference type="InterPro" id="IPR036388">
    <property type="entry name" value="WH-like_DNA-bd_sf"/>
</dbReference>
<reference evidence="5 6" key="1">
    <citation type="submission" date="2024-10" db="EMBL/GenBank/DDBJ databases">
        <title>The Natural Products Discovery Center: Release of the First 8490 Sequenced Strains for Exploring Actinobacteria Biosynthetic Diversity.</title>
        <authorList>
            <person name="Kalkreuter E."/>
            <person name="Kautsar S.A."/>
            <person name="Yang D."/>
            <person name="Bader C.D."/>
            <person name="Teijaro C.N."/>
            <person name="Fluegel L."/>
            <person name="Davis C.M."/>
            <person name="Simpson J.R."/>
            <person name="Lauterbach L."/>
            <person name="Steele A.D."/>
            <person name="Gui C."/>
            <person name="Meng S."/>
            <person name="Li G."/>
            <person name="Viehrig K."/>
            <person name="Ye F."/>
            <person name="Su P."/>
            <person name="Kiefer A.F."/>
            <person name="Nichols A."/>
            <person name="Cepeda A.J."/>
            <person name="Yan W."/>
            <person name="Fan B."/>
            <person name="Jiang Y."/>
            <person name="Adhikari A."/>
            <person name="Zheng C.-J."/>
            <person name="Schuster L."/>
            <person name="Cowan T.M."/>
            <person name="Smanski M.J."/>
            <person name="Chevrette M.G."/>
            <person name="De Carvalho L.P.S."/>
            <person name="Shen B."/>
        </authorList>
    </citation>
    <scope>NUCLEOTIDE SEQUENCE [LARGE SCALE GENOMIC DNA]</scope>
    <source>
        <strain evidence="5 6">NPDC048229</strain>
    </source>
</reference>
<keyword evidence="1" id="KW-0547">Nucleotide-binding</keyword>
<dbReference type="PRINTS" id="PR00038">
    <property type="entry name" value="HTHLUXR"/>
</dbReference>
<dbReference type="Pfam" id="PF00196">
    <property type="entry name" value="GerE"/>
    <property type="match status" value="1"/>
</dbReference>
<dbReference type="SMART" id="SM00421">
    <property type="entry name" value="HTH_LUXR"/>
    <property type="match status" value="1"/>
</dbReference>
<dbReference type="InterPro" id="IPR041664">
    <property type="entry name" value="AAA_16"/>
</dbReference>
<evidence type="ECO:0000256" key="2">
    <source>
        <dbReference type="ARBA" id="ARBA00022840"/>
    </source>
</evidence>
<dbReference type="Proteomes" id="UP001604282">
    <property type="component" value="Unassembled WGS sequence"/>
</dbReference>
<dbReference type="Gene3D" id="1.10.10.10">
    <property type="entry name" value="Winged helix-like DNA-binding domain superfamily/Winged helix DNA-binding domain"/>
    <property type="match status" value="1"/>
</dbReference>
<evidence type="ECO:0000256" key="1">
    <source>
        <dbReference type="ARBA" id="ARBA00022741"/>
    </source>
</evidence>
<feature type="compositionally biased region" description="Basic and acidic residues" evidence="3">
    <location>
        <begin position="974"/>
        <end position="986"/>
    </location>
</feature>
<sequence>MVGRAGQVRALLDAVASTPAVVLVEGEAGIGKTRLLRETLGPAVPRAARGRPAVLYGICRPLREPFPYGPLFDVLRALRGHVPAGLSPVCGALAPYLPELSEELPDVPGPLPDGAADRHRVFRAVREVLAALGPAVLVVEDLHWADDGTRDLLRFLADDPPPRLVVLLSHRRAAPGVRGAHPLGRDYRTAPGVSSLRLLLEPLDAGAVGEFAAGLTGVDVAPSLARALCERTGGVPYVLEEVVHALGPAGLAERAGRPGAGPLHALPVPVLLREAMEDRLAELSPPAVALAHAAAVLQVPSSAGVLAAVAGQEPGAAPGALREILLAGVLLASGDDTYGFRHPLAQQAVYEAVLPPDRSVLHRRAREVLGALDDPPHRRLAHHARRSGDLGDWWRCAGEAAEVARARGDTAVAVELLEELLSGPAPDPAGRTWHAVRLSRLAVFGLAHQRSAALLRRVLDDGTLEEAARGEIRLNLGLLLNNQAGNQEQGRRDTELAATELARHRPALAARAMAGLAMPGWGDHPRTVYEAWMDRAEALLPRMPGERALHAAVRGNRLSLRVSVGDPGAVDDALSLFGAGTGTGSGTESGTGTAGGDGEGGTGAGAGRGRTGGEGGGAAERPGTAERRELARTCGNLMDAASWIGRDREAERFRREGVRLISQEGEPFLGGIIDGTVLRAEWHRGAWDGLDARARRVLRSAEGATGIEADAHLVLALLALAGGRWEESGAHLGAAALADPANASAPLLAAAAGSAIRLALLRDEPHDALAEADRIAVRLRRKDVWAWAAEAAPMMLVAWLRAGRRGDAERFAAEFAAGTDGRDTPLADASLLVCRALLARASDPAAASALFLEAAERYGALPRPYPAARATEAGLRCGPPLAGAGERLAGVTEVYERLGATHDAARCRSVLRAAGTAPASRRGRRGYGSGLSPREEEVARLASDGRTNREIAEVLFLSPRTVEQHVARALRKVGARDRSQLADRLRGAVPPQPSDRSRGGAGPPGER</sequence>
<dbReference type="Pfam" id="PF13191">
    <property type="entry name" value="AAA_16"/>
    <property type="match status" value="1"/>
</dbReference>
<evidence type="ECO:0000259" key="4">
    <source>
        <dbReference type="PROSITE" id="PS50043"/>
    </source>
</evidence>
<feature type="region of interest" description="Disordered" evidence="3">
    <location>
        <begin position="972"/>
        <end position="1007"/>
    </location>
</feature>
<evidence type="ECO:0000313" key="5">
    <source>
        <dbReference type="EMBL" id="MFG3190793.1"/>
    </source>
</evidence>
<feature type="region of interest" description="Disordered" evidence="3">
    <location>
        <begin position="918"/>
        <end position="943"/>
    </location>
</feature>
<accession>A0ABW7BUG3</accession>
<dbReference type="RefSeq" id="WP_392882695.1">
    <property type="nucleotide sequence ID" value="NZ_JBICZW010000010.1"/>
</dbReference>
<dbReference type="SUPFAM" id="SSF46894">
    <property type="entry name" value="C-terminal effector domain of the bipartite response regulators"/>
    <property type="match status" value="1"/>
</dbReference>
<dbReference type="PROSITE" id="PS50043">
    <property type="entry name" value="HTH_LUXR_2"/>
    <property type="match status" value="1"/>
</dbReference>
<feature type="domain" description="HTH luxR-type" evidence="4">
    <location>
        <begin position="924"/>
        <end position="989"/>
    </location>
</feature>
<evidence type="ECO:0000256" key="3">
    <source>
        <dbReference type="SAM" id="MobiDB-lite"/>
    </source>
</evidence>
<dbReference type="InterPro" id="IPR027417">
    <property type="entry name" value="P-loop_NTPase"/>
</dbReference>